<organism evidence="4 5">
    <name type="scientific">Gossypium hirsutum</name>
    <name type="common">Upland cotton</name>
    <name type="synonym">Gossypium mexicanum</name>
    <dbReference type="NCBI Taxonomy" id="3635"/>
    <lineage>
        <taxon>Eukaryota</taxon>
        <taxon>Viridiplantae</taxon>
        <taxon>Streptophyta</taxon>
        <taxon>Embryophyta</taxon>
        <taxon>Tracheophyta</taxon>
        <taxon>Spermatophyta</taxon>
        <taxon>Magnoliopsida</taxon>
        <taxon>eudicotyledons</taxon>
        <taxon>Gunneridae</taxon>
        <taxon>Pentapetalae</taxon>
        <taxon>rosids</taxon>
        <taxon>malvids</taxon>
        <taxon>Malvales</taxon>
        <taxon>Malvaceae</taxon>
        <taxon>Malvoideae</taxon>
        <taxon>Gossypium</taxon>
    </lineage>
</organism>
<sequence length="189" mass="21694">MDDLDCTMEQKLKGAVSLMRDEVYQWWLTMREGKYVGASYVDARRKEFLNLTQGNRTVAEYEVEFVRLSRYACWIVATEYERCVRFEDGLRDELRVEKTKIAEDVKRSECQNHEKDRGRGKRDFGSSGSVGRPVKSTKFDGPVRVGDPVVVARPQPCAECGRSHLGDCWKKIGACFRCGSLDHQVRNCP</sequence>
<dbReference type="GeneID" id="121204995"/>
<dbReference type="RefSeq" id="XP_040931856.1">
    <property type="nucleotide sequence ID" value="XM_041075922.1"/>
</dbReference>
<dbReference type="InterPro" id="IPR005162">
    <property type="entry name" value="Retrotrans_gag_dom"/>
</dbReference>
<accession>A0ABM2YMX4</accession>
<feature type="region of interest" description="Disordered" evidence="2">
    <location>
        <begin position="107"/>
        <end position="141"/>
    </location>
</feature>
<keyword evidence="1" id="KW-0863">Zinc-finger</keyword>
<evidence type="ECO:0000256" key="1">
    <source>
        <dbReference type="PROSITE-ProRule" id="PRU00047"/>
    </source>
</evidence>
<proteinExistence type="predicted"/>
<dbReference type="Pfam" id="PF03732">
    <property type="entry name" value="Retrotrans_gag"/>
    <property type="match status" value="1"/>
</dbReference>
<evidence type="ECO:0000313" key="4">
    <source>
        <dbReference type="Proteomes" id="UP000818029"/>
    </source>
</evidence>
<protein>
    <recommendedName>
        <fullName evidence="3">CCHC-type domain-containing protein</fullName>
    </recommendedName>
</protein>
<dbReference type="PANTHER" id="PTHR34482">
    <property type="entry name" value="DNA DAMAGE-INDUCIBLE PROTEIN 1-LIKE"/>
    <property type="match status" value="1"/>
</dbReference>
<evidence type="ECO:0000259" key="3">
    <source>
        <dbReference type="PROSITE" id="PS50158"/>
    </source>
</evidence>
<keyword evidence="1" id="KW-0479">Metal-binding</keyword>
<reference evidence="5" key="2">
    <citation type="submission" date="2025-08" db="UniProtKB">
        <authorList>
            <consortium name="RefSeq"/>
        </authorList>
    </citation>
    <scope>IDENTIFICATION</scope>
</reference>
<keyword evidence="4" id="KW-1185">Reference proteome</keyword>
<keyword evidence="1" id="KW-0862">Zinc</keyword>
<feature type="domain" description="CCHC-type" evidence="3">
    <location>
        <begin position="175"/>
        <end position="189"/>
    </location>
</feature>
<dbReference type="Proteomes" id="UP000818029">
    <property type="component" value="Chromosome A08"/>
</dbReference>
<dbReference type="PROSITE" id="PS50158">
    <property type="entry name" value="ZF_CCHC"/>
    <property type="match status" value="1"/>
</dbReference>
<name>A0ABM2YMX4_GOSHI</name>
<feature type="compositionally biased region" description="Basic and acidic residues" evidence="2">
    <location>
        <begin position="107"/>
        <end position="124"/>
    </location>
</feature>
<dbReference type="InterPro" id="IPR001878">
    <property type="entry name" value="Znf_CCHC"/>
</dbReference>
<dbReference type="PANTHER" id="PTHR34482:SF36">
    <property type="entry name" value="RETROTRANSPOSON GAG DOMAIN-CONTAINING PROTEIN"/>
    <property type="match status" value="1"/>
</dbReference>
<dbReference type="Pfam" id="PF00098">
    <property type="entry name" value="zf-CCHC"/>
    <property type="match status" value="1"/>
</dbReference>
<reference evidence="4" key="1">
    <citation type="journal article" date="2020" name="Nat. Genet.">
        <title>Genomic diversifications of five Gossypium allopolyploid species and their impact on cotton improvement.</title>
        <authorList>
            <person name="Chen Z.J."/>
            <person name="Sreedasyam A."/>
            <person name="Ando A."/>
            <person name="Song Q."/>
            <person name="De Santiago L.M."/>
            <person name="Hulse-Kemp A.M."/>
            <person name="Ding M."/>
            <person name="Ye W."/>
            <person name="Kirkbride R.C."/>
            <person name="Jenkins J."/>
            <person name="Plott C."/>
            <person name="Lovell J."/>
            <person name="Lin Y.M."/>
            <person name="Vaughn R."/>
            <person name="Liu B."/>
            <person name="Simpson S."/>
            <person name="Scheffler B.E."/>
            <person name="Wen L."/>
            <person name="Saski C.A."/>
            <person name="Grover C.E."/>
            <person name="Hu G."/>
            <person name="Conover J.L."/>
            <person name="Carlson J.W."/>
            <person name="Shu S."/>
            <person name="Boston L.B."/>
            <person name="Williams M."/>
            <person name="Peterson D.G."/>
            <person name="McGee K."/>
            <person name="Jones D.C."/>
            <person name="Wendel J.F."/>
            <person name="Stelly D.M."/>
            <person name="Grimwood J."/>
            <person name="Schmutz J."/>
        </authorList>
    </citation>
    <scope>NUCLEOTIDE SEQUENCE [LARGE SCALE GENOMIC DNA]</scope>
    <source>
        <strain evidence="4">cv. TM-1</strain>
    </source>
</reference>
<gene>
    <name evidence="5" type="primary">LOC121204995</name>
</gene>
<evidence type="ECO:0000313" key="5">
    <source>
        <dbReference type="RefSeq" id="XP_040931856.1"/>
    </source>
</evidence>
<evidence type="ECO:0000256" key="2">
    <source>
        <dbReference type="SAM" id="MobiDB-lite"/>
    </source>
</evidence>